<protein>
    <submittedName>
        <fullName evidence="2">Uncharacterized protein</fullName>
    </submittedName>
</protein>
<feature type="region of interest" description="Disordered" evidence="1">
    <location>
        <begin position="321"/>
        <end position="346"/>
    </location>
</feature>
<dbReference type="Proteomes" id="UP000315440">
    <property type="component" value="Unassembled WGS sequence"/>
</dbReference>
<dbReference type="AlphaFoldDB" id="A0A5C5ZV26"/>
<gene>
    <name evidence="2" type="ORF">Mal64_11780</name>
</gene>
<dbReference type="OrthoDB" id="245674at2"/>
<feature type="region of interest" description="Disordered" evidence="1">
    <location>
        <begin position="226"/>
        <end position="247"/>
    </location>
</feature>
<evidence type="ECO:0000313" key="2">
    <source>
        <dbReference type="EMBL" id="TWT90781.1"/>
    </source>
</evidence>
<dbReference type="EMBL" id="SJPQ01000001">
    <property type="protein sequence ID" value="TWT90781.1"/>
    <property type="molecule type" value="Genomic_DNA"/>
</dbReference>
<proteinExistence type="predicted"/>
<name>A0A5C5ZV26_9BACT</name>
<reference evidence="2 3" key="1">
    <citation type="submission" date="2019-02" db="EMBL/GenBank/DDBJ databases">
        <title>Deep-cultivation of Planctomycetes and their phenomic and genomic characterization uncovers novel biology.</title>
        <authorList>
            <person name="Wiegand S."/>
            <person name="Jogler M."/>
            <person name="Boedeker C."/>
            <person name="Pinto D."/>
            <person name="Vollmers J."/>
            <person name="Rivas-Marin E."/>
            <person name="Kohn T."/>
            <person name="Peeters S.H."/>
            <person name="Heuer A."/>
            <person name="Rast P."/>
            <person name="Oberbeckmann S."/>
            <person name="Bunk B."/>
            <person name="Jeske O."/>
            <person name="Meyerdierks A."/>
            <person name="Storesund J.E."/>
            <person name="Kallscheuer N."/>
            <person name="Luecker S."/>
            <person name="Lage O.M."/>
            <person name="Pohl T."/>
            <person name="Merkel B.J."/>
            <person name="Hornburger P."/>
            <person name="Mueller R.-W."/>
            <person name="Bruemmer F."/>
            <person name="Labrenz M."/>
            <person name="Spormann A.M."/>
            <person name="Op Den Camp H."/>
            <person name="Overmann J."/>
            <person name="Amann R."/>
            <person name="Jetten M.S.M."/>
            <person name="Mascher T."/>
            <person name="Medema M.H."/>
            <person name="Devos D.P."/>
            <person name="Kaster A.-K."/>
            <person name="Ovreas L."/>
            <person name="Rohde M."/>
            <person name="Galperin M.Y."/>
            <person name="Jogler C."/>
        </authorList>
    </citation>
    <scope>NUCLEOTIDE SEQUENCE [LARGE SCALE GENOMIC DNA]</scope>
    <source>
        <strain evidence="2 3">Mal64</strain>
    </source>
</reference>
<organism evidence="2 3">
    <name type="scientific">Pseudobythopirellula maris</name>
    <dbReference type="NCBI Taxonomy" id="2527991"/>
    <lineage>
        <taxon>Bacteria</taxon>
        <taxon>Pseudomonadati</taxon>
        <taxon>Planctomycetota</taxon>
        <taxon>Planctomycetia</taxon>
        <taxon>Pirellulales</taxon>
        <taxon>Lacipirellulaceae</taxon>
        <taxon>Pseudobythopirellula</taxon>
    </lineage>
</organism>
<evidence type="ECO:0000313" key="3">
    <source>
        <dbReference type="Proteomes" id="UP000315440"/>
    </source>
</evidence>
<comment type="caution">
    <text evidence="2">The sequence shown here is derived from an EMBL/GenBank/DDBJ whole genome shotgun (WGS) entry which is preliminary data.</text>
</comment>
<sequence>MDAKKIELAPVALYSLAGIALALAAIVPNVRFGPPEVSPRPIDRPLMSVRTADRPGNWSQAIGAHHEGGRPNNSLSPVGPYLADWQYNRLRPVIGEAAPSPTVSPLTAPLVLSDADLMHGGEVAIDARQLELASLRGPRPVATPATEARADSEASGIVVLVPSQPRWSAPLAEGRSVDRWSLFGWDGVAGARAVGKAYAALQSRVVESTLPQKAFVRMVRTVAPTAGDDEAGSRSDESPEVAADPATQPGLAQAVAAPSRAASPTAILSPVGPTFTLRIGSGERLAMRSSPRRDKPALVEPDRAAAMGRAAAMAHADSMSRTAAGRSAMGASAELGETPTPWADITPLDRAPRAQRKPADAADLGGVFPHPAALVEQIERVRHGATATWAAETLDRTQAVTRVSGDTPGVEAEQALAQLAASAAEAARIAERLDGSVATELRRLRYAIDRRVDAWRLSLALRQNGKALLANDPAEVERRLRDRLARLESGALARQGGDAWRSYLMTEELDRRLGRTPHGPLAKDTLDERRRLAQQVLGRMQADQLSADQKRFLTSAPLAALGDDLRALAAPASVDVAGLARRVEAYELAPSASAGEALARDIVRLARLSDPDAKSLSEELDRQYRNGNLRVAISDELIERFLPAPEVKTRGVHTRVAGTPVRGVATTRTNLSLELVPNSTSWRLLLGAEGRVDSKTRSTGGPASVFTQSVTRYHAQKTWAVGPTGVSSEAAVATASNQTRLVGLKTRLDGAPLLGDFVRSRARQGFRDRRGVASNQTEARVRREAAQQLDERGAEAVEKLLDHYRSQTEARAEALGMRVEPVEMRTTERRLIARLRVAGAEQLAAHTPRMRAPGDSLASVQIHESLLNNALRGVIVPGEEIAVADLRVRLAERFASPVADADEDAARAVIRFADTDPLSVRFRDGRVGLTLAVAEFRLRGDSYRNFKVHTSFTPQLAGMEARLVRDGTPQIEGKLRTGKRLRLHAAFGKALGGDRSMPLYRLTPDTERKLEGLMATQLVVEDGWIGYAIGPATASRLASCGGYVR</sequence>
<accession>A0A5C5ZV26</accession>
<dbReference type="RefSeq" id="WP_146397967.1">
    <property type="nucleotide sequence ID" value="NZ_SJPQ01000001.1"/>
</dbReference>
<keyword evidence="3" id="KW-1185">Reference proteome</keyword>
<evidence type="ECO:0000256" key="1">
    <source>
        <dbReference type="SAM" id="MobiDB-lite"/>
    </source>
</evidence>